<accession>A0ABP8S0W0</accession>
<dbReference type="PRINTS" id="PR00035">
    <property type="entry name" value="HTHGNTR"/>
</dbReference>
<dbReference type="PROSITE" id="PS50949">
    <property type="entry name" value="HTH_GNTR"/>
    <property type="match status" value="1"/>
</dbReference>
<feature type="region of interest" description="Disordered" evidence="5">
    <location>
        <begin position="99"/>
        <end position="123"/>
    </location>
</feature>
<dbReference type="PANTHER" id="PTHR46577">
    <property type="entry name" value="HTH-TYPE TRANSCRIPTIONAL REGULATORY PROTEIN GABR"/>
    <property type="match status" value="1"/>
</dbReference>
<dbReference type="InterPro" id="IPR036388">
    <property type="entry name" value="WH-like_DNA-bd_sf"/>
</dbReference>
<feature type="domain" description="HTH gntR-type" evidence="6">
    <location>
        <begin position="23"/>
        <end position="91"/>
    </location>
</feature>
<evidence type="ECO:0000313" key="8">
    <source>
        <dbReference type="Proteomes" id="UP001501598"/>
    </source>
</evidence>
<dbReference type="EMBL" id="BAABGT010000089">
    <property type="protein sequence ID" value="GAA4555048.1"/>
    <property type="molecule type" value="Genomic_DNA"/>
</dbReference>
<keyword evidence="2" id="KW-0805">Transcription regulation</keyword>
<feature type="compositionally biased region" description="Polar residues" evidence="5">
    <location>
        <begin position="104"/>
        <end position="113"/>
    </location>
</feature>
<gene>
    <name evidence="7" type="ORF">GCM10023175_54620</name>
</gene>
<evidence type="ECO:0000256" key="3">
    <source>
        <dbReference type="ARBA" id="ARBA00023125"/>
    </source>
</evidence>
<reference evidence="8" key="1">
    <citation type="journal article" date="2019" name="Int. J. Syst. Evol. Microbiol.">
        <title>The Global Catalogue of Microorganisms (GCM) 10K type strain sequencing project: providing services to taxonomists for standard genome sequencing and annotation.</title>
        <authorList>
            <consortium name="The Broad Institute Genomics Platform"/>
            <consortium name="The Broad Institute Genome Sequencing Center for Infectious Disease"/>
            <person name="Wu L."/>
            <person name="Ma J."/>
        </authorList>
    </citation>
    <scope>NUCLEOTIDE SEQUENCE [LARGE SCALE GENOMIC DNA]</scope>
    <source>
        <strain evidence="8">JCM 17906</strain>
    </source>
</reference>
<evidence type="ECO:0000259" key="6">
    <source>
        <dbReference type="PROSITE" id="PS50949"/>
    </source>
</evidence>
<dbReference type="SMART" id="SM00345">
    <property type="entry name" value="HTH_GNTR"/>
    <property type="match status" value="1"/>
</dbReference>
<evidence type="ECO:0000256" key="2">
    <source>
        <dbReference type="ARBA" id="ARBA00023015"/>
    </source>
</evidence>
<feature type="region of interest" description="Disordered" evidence="5">
    <location>
        <begin position="1"/>
        <end position="23"/>
    </location>
</feature>
<keyword evidence="4" id="KW-0804">Transcription</keyword>
<dbReference type="InterPro" id="IPR036390">
    <property type="entry name" value="WH_DNA-bd_sf"/>
</dbReference>
<name>A0ABP8S0W0_9PSEU</name>
<dbReference type="Gene3D" id="1.10.10.10">
    <property type="entry name" value="Winged helix-like DNA-binding domain superfamily/Winged helix DNA-binding domain"/>
    <property type="match status" value="1"/>
</dbReference>
<sequence>MSPERNILGPEVGGSRHQSASGQPAYKALYEQLRSSILSGQLAAGTRLPPSRILAADTGMSRNTVLAAFEQLQAEGYVTGRQGSGTYVAQVLPERLLGDPATSVRPSPSSSATARVPGRLSARGDRLARTRRVPLPSVLDRRPRGTSFLIGLPALDAFPFETWAKLYRERFRRSAPS</sequence>
<keyword evidence="3" id="KW-0238">DNA-binding</keyword>
<evidence type="ECO:0000256" key="1">
    <source>
        <dbReference type="ARBA" id="ARBA00022898"/>
    </source>
</evidence>
<dbReference type="Proteomes" id="UP001501598">
    <property type="component" value="Unassembled WGS sequence"/>
</dbReference>
<keyword evidence="8" id="KW-1185">Reference proteome</keyword>
<evidence type="ECO:0000256" key="5">
    <source>
        <dbReference type="SAM" id="MobiDB-lite"/>
    </source>
</evidence>
<dbReference type="CDD" id="cd07377">
    <property type="entry name" value="WHTH_GntR"/>
    <property type="match status" value="1"/>
</dbReference>
<evidence type="ECO:0000256" key="4">
    <source>
        <dbReference type="ARBA" id="ARBA00023163"/>
    </source>
</evidence>
<evidence type="ECO:0000313" key="7">
    <source>
        <dbReference type="EMBL" id="GAA4555048.1"/>
    </source>
</evidence>
<keyword evidence="1" id="KW-0663">Pyridoxal phosphate</keyword>
<dbReference type="RefSeq" id="WP_345424621.1">
    <property type="nucleotide sequence ID" value="NZ_BAABGT010000089.1"/>
</dbReference>
<dbReference type="Pfam" id="PF00392">
    <property type="entry name" value="GntR"/>
    <property type="match status" value="1"/>
</dbReference>
<comment type="caution">
    <text evidence="7">The sequence shown here is derived from an EMBL/GenBank/DDBJ whole genome shotgun (WGS) entry which is preliminary data.</text>
</comment>
<dbReference type="PANTHER" id="PTHR46577:SF1">
    <property type="entry name" value="HTH-TYPE TRANSCRIPTIONAL REGULATORY PROTEIN GABR"/>
    <property type="match status" value="1"/>
</dbReference>
<dbReference type="InterPro" id="IPR000524">
    <property type="entry name" value="Tscrpt_reg_HTH_GntR"/>
</dbReference>
<proteinExistence type="predicted"/>
<dbReference type="InterPro" id="IPR051446">
    <property type="entry name" value="HTH_trans_reg/aminotransferase"/>
</dbReference>
<organism evidence="7 8">
    <name type="scientific">Pseudonocardia xishanensis</name>
    <dbReference type="NCBI Taxonomy" id="630995"/>
    <lineage>
        <taxon>Bacteria</taxon>
        <taxon>Bacillati</taxon>
        <taxon>Actinomycetota</taxon>
        <taxon>Actinomycetes</taxon>
        <taxon>Pseudonocardiales</taxon>
        <taxon>Pseudonocardiaceae</taxon>
        <taxon>Pseudonocardia</taxon>
    </lineage>
</organism>
<dbReference type="SUPFAM" id="SSF46785">
    <property type="entry name" value="Winged helix' DNA-binding domain"/>
    <property type="match status" value="1"/>
</dbReference>
<protein>
    <recommendedName>
        <fullName evidence="6">HTH gntR-type domain-containing protein</fullName>
    </recommendedName>
</protein>